<dbReference type="PANTHER" id="PTHR30543:SF21">
    <property type="entry name" value="NAD(P)H-DEPENDENT FMN REDUCTASE LOT6"/>
    <property type="match status" value="1"/>
</dbReference>
<protein>
    <submittedName>
        <fullName evidence="2">NADPH azoreductase</fullName>
        <ecNumber evidence="2">1.7.1.6</ecNumber>
    </submittedName>
</protein>
<evidence type="ECO:0000313" key="2">
    <source>
        <dbReference type="EMBL" id="SPT53433.1"/>
    </source>
</evidence>
<proteinExistence type="predicted"/>
<accession>A0ABY1VMV6</accession>
<keyword evidence="2" id="KW-0560">Oxidoreductase</keyword>
<dbReference type="PANTHER" id="PTHR30543">
    <property type="entry name" value="CHROMATE REDUCTASE"/>
    <property type="match status" value="1"/>
</dbReference>
<gene>
    <name evidence="2" type="primary">azr_2</name>
    <name evidence="2" type="ORF">NCTC11535_01097</name>
</gene>
<dbReference type="SUPFAM" id="SSF52218">
    <property type="entry name" value="Flavoproteins"/>
    <property type="match status" value="1"/>
</dbReference>
<dbReference type="Proteomes" id="UP000250006">
    <property type="component" value="Unassembled WGS sequence"/>
</dbReference>
<name>A0ABY1VMV6_9ACTO</name>
<evidence type="ECO:0000313" key="3">
    <source>
        <dbReference type="Proteomes" id="UP000250006"/>
    </source>
</evidence>
<dbReference type="InterPro" id="IPR029039">
    <property type="entry name" value="Flavoprotein-like_sf"/>
</dbReference>
<dbReference type="Gene3D" id="3.40.50.360">
    <property type="match status" value="1"/>
</dbReference>
<dbReference type="EC" id="1.7.1.6" evidence="2"/>
<evidence type="ECO:0000259" key="1">
    <source>
        <dbReference type="Pfam" id="PF03358"/>
    </source>
</evidence>
<sequence>MTTDPVTTSQPVLRVAVITGSLRRRSRSQAIARVITTMLPDDVETLRVDIGDLPLYDADYDDPAVQDKPLPEQYRRFRRDVASVDGVLFVTPENNRTVPACLKNAVDVGSRPAGASVWRELPTGIVSHSVGRLGGYSAHKNLRLALSYFDMPMTGQPEAFLGSTGTFLDAEGRVTSASTEEFLAAWTRSFADLVRLRTPRRR</sequence>
<dbReference type="InterPro" id="IPR005025">
    <property type="entry name" value="FMN_Rdtase-like_dom"/>
</dbReference>
<dbReference type="InterPro" id="IPR050712">
    <property type="entry name" value="NAD(P)H-dep_reductase"/>
</dbReference>
<feature type="domain" description="NADPH-dependent FMN reductase-like" evidence="1">
    <location>
        <begin position="14"/>
        <end position="162"/>
    </location>
</feature>
<dbReference type="RefSeq" id="WP_111836360.1">
    <property type="nucleotide sequence ID" value="NZ_UAPQ01000006.1"/>
</dbReference>
<comment type="caution">
    <text evidence="2">The sequence shown here is derived from an EMBL/GenBank/DDBJ whole genome shotgun (WGS) entry which is preliminary data.</text>
</comment>
<dbReference type="EMBL" id="UAPQ01000006">
    <property type="protein sequence ID" value="SPT53433.1"/>
    <property type="molecule type" value="Genomic_DNA"/>
</dbReference>
<organism evidence="2 3">
    <name type="scientific">Actinomyces bovis</name>
    <dbReference type="NCBI Taxonomy" id="1658"/>
    <lineage>
        <taxon>Bacteria</taxon>
        <taxon>Bacillati</taxon>
        <taxon>Actinomycetota</taxon>
        <taxon>Actinomycetes</taxon>
        <taxon>Actinomycetales</taxon>
        <taxon>Actinomycetaceae</taxon>
        <taxon>Actinomyces</taxon>
    </lineage>
</organism>
<dbReference type="GO" id="GO:0050446">
    <property type="term" value="F:azobenzene reductase (NADP+) activity"/>
    <property type="evidence" value="ECO:0007669"/>
    <property type="project" value="UniProtKB-EC"/>
</dbReference>
<reference evidence="2 3" key="1">
    <citation type="submission" date="2018-06" db="EMBL/GenBank/DDBJ databases">
        <authorList>
            <consortium name="Pathogen Informatics"/>
            <person name="Doyle S."/>
        </authorList>
    </citation>
    <scope>NUCLEOTIDE SEQUENCE [LARGE SCALE GENOMIC DNA]</scope>
    <source>
        <strain evidence="2 3">NCTC11535</strain>
    </source>
</reference>
<dbReference type="Pfam" id="PF03358">
    <property type="entry name" value="FMN_red"/>
    <property type="match status" value="1"/>
</dbReference>
<keyword evidence="3" id="KW-1185">Reference proteome</keyword>